<dbReference type="EMBL" id="JAICCE010000004">
    <property type="protein sequence ID" value="KAG9278173.1"/>
    <property type="molecule type" value="Genomic_DNA"/>
</dbReference>
<keyword evidence="1" id="KW-0479">Metal-binding</keyword>
<protein>
    <recommendedName>
        <fullName evidence="2">SWIM-type domain-containing protein</fullName>
    </recommendedName>
</protein>
<sequence>MEFTKSLHNLPRISFSDISRIINEVSVAKTSKAEKAYKLFFEEYIFQFEVSNTMPEGVTVRARCHRSMRKNEEPHTVQVTLHATQVPVEVMKTSCTCVAGKAFCNHTVALLYQSAHYSTMGFKTVPLPVACTSTLQTWHRPRTQGIQPESTCDMEVRKPKSTSRTGVKSTLYQAYPGPFPDPHMLELAEKMRNMRPQPGVCKFLLNRDEDLLMVDSKFGPVPYGSVLSYQCPSESESEVIKHPDAPKYPQLPIENYRFQSKFDFTPNYKQKCHLESLKVTTPQAAMIEERTRQQSSSQLWFEVRRPRITASRFREVCHVCGKSSSQALATRILKGTPQTRDMKRGQELESDVLKQYSDARNVSVLPCGVIIHPDAPYLGASPDARVYDPTASPPFGLAEVKCCNVASVLEVKHLKVVAGEATLKPSHKYFWQVQGQLAITGLQWCDFITDTHNDVTIQRILRDQGLITSMREKLDTFYHHVYMDVYLNIKDKV</sequence>
<dbReference type="Pfam" id="PF09588">
    <property type="entry name" value="YqaJ"/>
    <property type="match status" value="1"/>
</dbReference>
<name>A0A8T2M1J6_ASTMX</name>
<organism evidence="3 4">
    <name type="scientific">Astyanax mexicanus</name>
    <name type="common">Blind cave fish</name>
    <name type="synonym">Astyanax fasciatus mexicanus</name>
    <dbReference type="NCBI Taxonomy" id="7994"/>
    <lineage>
        <taxon>Eukaryota</taxon>
        <taxon>Metazoa</taxon>
        <taxon>Chordata</taxon>
        <taxon>Craniata</taxon>
        <taxon>Vertebrata</taxon>
        <taxon>Euteleostomi</taxon>
        <taxon>Actinopterygii</taxon>
        <taxon>Neopterygii</taxon>
        <taxon>Teleostei</taxon>
        <taxon>Ostariophysi</taxon>
        <taxon>Characiformes</taxon>
        <taxon>Characoidei</taxon>
        <taxon>Acestrorhamphidae</taxon>
        <taxon>Acestrorhamphinae</taxon>
        <taxon>Astyanax</taxon>
    </lineage>
</organism>
<comment type="caution">
    <text evidence="3">The sequence shown here is derived from an EMBL/GenBank/DDBJ whole genome shotgun (WGS) entry which is preliminary data.</text>
</comment>
<dbReference type="InterPro" id="IPR011335">
    <property type="entry name" value="Restrct_endonuc-II-like"/>
</dbReference>
<accession>A0A8T2M1J6</accession>
<evidence type="ECO:0000259" key="2">
    <source>
        <dbReference type="PROSITE" id="PS50966"/>
    </source>
</evidence>
<keyword evidence="1" id="KW-0862">Zinc</keyword>
<gene>
    <name evidence="3" type="ORF">AMEX_G5991</name>
</gene>
<reference evidence="3 4" key="1">
    <citation type="submission" date="2021-07" db="EMBL/GenBank/DDBJ databases">
        <authorList>
            <person name="Imarazene B."/>
            <person name="Zahm M."/>
            <person name="Klopp C."/>
            <person name="Cabau C."/>
            <person name="Beille S."/>
            <person name="Jouanno E."/>
            <person name="Castinel A."/>
            <person name="Lluch J."/>
            <person name="Gil L."/>
            <person name="Kuchtly C."/>
            <person name="Lopez Roques C."/>
            <person name="Donnadieu C."/>
            <person name="Parrinello H."/>
            <person name="Journot L."/>
            <person name="Du K."/>
            <person name="Schartl M."/>
            <person name="Retaux S."/>
            <person name="Guiguen Y."/>
        </authorList>
    </citation>
    <scope>NUCLEOTIDE SEQUENCE [LARGE SCALE GENOMIC DNA]</scope>
    <source>
        <strain evidence="3">Pach_M1</strain>
        <tissue evidence="3">Testis</tissue>
    </source>
</reference>
<proteinExistence type="predicted"/>
<keyword evidence="1" id="KW-0863">Zinc-finger</keyword>
<dbReference type="PANTHER" id="PTHR47526">
    <property type="entry name" value="ATP-DEPENDENT DNA HELICASE"/>
    <property type="match status" value="1"/>
</dbReference>
<dbReference type="InterPro" id="IPR011604">
    <property type="entry name" value="PDDEXK-like_dom_sf"/>
</dbReference>
<dbReference type="Proteomes" id="UP000752171">
    <property type="component" value="Unassembled WGS sequence"/>
</dbReference>
<dbReference type="GO" id="GO:0008270">
    <property type="term" value="F:zinc ion binding"/>
    <property type="evidence" value="ECO:0007669"/>
    <property type="project" value="UniProtKB-KW"/>
</dbReference>
<feature type="domain" description="SWIM-type" evidence="2">
    <location>
        <begin position="75"/>
        <end position="115"/>
    </location>
</feature>
<dbReference type="CDD" id="cd22343">
    <property type="entry name" value="PDDEXK_lambda_exonuclease-like"/>
    <property type="match status" value="1"/>
</dbReference>
<evidence type="ECO:0000256" key="1">
    <source>
        <dbReference type="PROSITE-ProRule" id="PRU00325"/>
    </source>
</evidence>
<dbReference type="SUPFAM" id="SSF52980">
    <property type="entry name" value="Restriction endonuclease-like"/>
    <property type="match status" value="1"/>
</dbReference>
<dbReference type="PROSITE" id="PS50966">
    <property type="entry name" value="ZF_SWIM"/>
    <property type="match status" value="1"/>
</dbReference>
<dbReference type="Gene3D" id="3.90.320.10">
    <property type="match status" value="1"/>
</dbReference>
<dbReference type="InterPro" id="IPR007527">
    <property type="entry name" value="Znf_SWIM"/>
</dbReference>
<dbReference type="GO" id="GO:0006281">
    <property type="term" value="P:DNA repair"/>
    <property type="evidence" value="ECO:0007669"/>
    <property type="project" value="UniProtKB-ARBA"/>
</dbReference>
<evidence type="ECO:0000313" key="4">
    <source>
        <dbReference type="Proteomes" id="UP000752171"/>
    </source>
</evidence>
<evidence type="ECO:0000313" key="3">
    <source>
        <dbReference type="EMBL" id="KAG9278173.1"/>
    </source>
</evidence>
<dbReference type="AlphaFoldDB" id="A0A8T2M1J6"/>
<dbReference type="PANTHER" id="PTHR47526:SF3">
    <property type="entry name" value="PHD-TYPE DOMAIN-CONTAINING PROTEIN"/>
    <property type="match status" value="1"/>
</dbReference>
<dbReference type="InterPro" id="IPR019080">
    <property type="entry name" value="YqaJ_viral_recombinase"/>
</dbReference>